<evidence type="ECO:0000256" key="2">
    <source>
        <dbReference type="ARBA" id="ARBA00008814"/>
    </source>
</evidence>
<gene>
    <name evidence="6" type="ORF">J2Z66_000743</name>
</gene>
<evidence type="ECO:0000259" key="5">
    <source>
        <dbReference type="PROSITE" id="PS50983"/>
    </source>
</evidence>
<dbReference type="InterPro" id="IPR051313">
    <property type="entry name" value="Bact_iron-sidero_bind"/>
</dbReference>
<accession>A0ABS4INL1</accession>
<comment type="similarity">
    <text evidence="2">Belongs to the bacterial solute-binding protein 8 family.</text>
</comment>
<dbReference type="SUPFAM" id="SSF53807">
    <property type="entry name" value="Helical backbone' metal receptor"/>
    <property type="match status" value="1"/>
</dbReference>
<reference evidence="6 7" key="1">
    <citation type="submission" date="2021-03" db="EMBL/GenBank/DDBJ databases">
        <title>Genomic Encyclopedia of Type Strains, Phase IV (KMG-IV): sequencing the most valuable type-strain genomes for metagenomic binning, comparative biology and taxonomic classification.</title>
        <authorList>
            <person name="Goeker M."/>
        </authorList>
    </citation>
    <scope>NUCLEOTIDE SEQUENCE [LARGE SCALE GENOMIC DNA]</scope>
    <source>
        <strain evidence="6 7">DSM 26048</strain>
    </source>
</reference>
<feature type="domain" description="Fe/B12 periplasmic-binding" evidence="5">
    <location>
        <begin position="1"/>
        <end position="72"/>
    </location>
</feature>
<evidence type="ECO:0000256" key="3">
    <source>
        <dbReference type="ARBA" id="ARBA00022448"/>
    </source>
</evidence>
<dbReference type="PANTHER" id="PTHR30532">
    <property type="entry name" value="IRON III DICITRATE-BINDING PERIPLASMIC PROTEIN"/>
    <property type="match status" value="1"/>
</dbReference>
<dbReference type="Gene3D" id="3.40.50.1980">
    <property type="entry name" value="Nitrogenase molybdenum iron protein domain"/>
    <property type="match status" value="1"/>
</dbReference>
<dbReference type="InterPro" id="IPR002491">
    <property type="entry name" value="ABC_transptr_periplasmic_BD"/>
</dbReference>
<keyword evidence="4" id="KW-0732">Signal</keyword>
<evidence type="ECO:0000256" key="4">
    <source>
        <dbReference type="ARBA" id="ARBA00022729"/>
    </source>
</evidence>
<keyword evidence="7" id="KW-1185">Reference proteome</keyword>
<dbReference type="EMBL" id="JAGGLB010000002">
    <property type="protein sequence ID" value="MBP1989148.1"/>
    <property type="molecule type" value="Genomic_DNA"/>
</dbReference>
<comment type="subcellular location">
    <subcellularLocation>
        <location evidence="1">Cell envelope</location>
    </subcellularLocation>
</comment>
<name>A0ABS4INL1_9BACL</name>
<dbReference type="RefSeq" id="WP_209969982.1">
    <property type="nucleotide sequence ID" value="NZ_JAGGLB010000002.1"/>
</dbReference>
<organism evidence="6 7">
    <name type="scientific">Paenibacillus eucommiae</name>
    <dbReference type="NCBI Taxonomy" id="1355755"/>
    <lineage>
        <taxon>Bacteria</taxon>
        <taxon>Bacillati</taxon>
        <taxon>Bacillota</taxon>
        <taxon>Bacilli</taxon>
        <taxon>Bacillales</taxon>
        <taxon>Paenibacillaceae</taxon>
        <taxon>Paenibacillus</taxon>
    </lineage>
</organism>
<evidence type="ECO:0000313" key="6">
    <source>
        <dbReference type="EMBL" id="MBP1989148.1"/>
    </source>
</evidence>
<dbReference type="PROSITE" id="PS50983">
    <property type="entry name" value="FE_B12_PBP"/>
    <property type="match status" value="1"/>
</dbReference>
<evidence type="ECO:0000313" key="7">
    <source>
        <dbReference type="Proteomes" id="UP001519287"/>
    </source>
</evidence>
<proteinExistence type="inferred from homology"/>
<dbReference type="Pfam" id="PF01497">
    <property type="entry name" value="Peripla_BP_2"/>
    <property type="match status" value="1"/>
</dbReference>
<comment type="caution">
    <text evidence="6">The sequence shown here is derived from an EMBL/GenBank/DDBJ whole genome shotgun (WGS) entry which is preliminary data.</text>
</comment>
<sequence length="72" mass="8018">MTLHPAADYIFVLIQGEASRPLMEEFQQSALWRNLPAVQAGQVFKVPSNYWMASGAIANTKKIDDVLQAIVK</sequence>
<dbReference type="Proteomes" id="UP001519287">
    <property type="component" value="Unassembled WGS sequence"/>
</dbReference>
<protein>
    <submittedName>
        <fullName evidence="6">ABC-type Fe3+-hydroxamate transport system substrate-binding protein</fullName>
    </submittedName>
</protein>
<evidence type="ECO:0000256" key="1">
    <source>
        <dbReference type="ARBA" id="ARBA00004196"/>
    </source>
</evidence>
<keyword evidence="3" id="KW-0813">Transport</keyword>
<dbReference type="PANTHER" id="PTHR30532:SF1">
    <property type="entry name" value="IRON(3+)-HYDROXAMATE-BINDING PROTEIN FHUD"/>
    <property type="match status" value="1"/>
</dbReference>